<reference evidence="2 3" key="1">
    <citation type="submission" date="2019-11" db="EMBL/GenBank/DDBJ databases">
        <title>Paenibacillus monticola sp. nov., a novel PGPR strain isolated from mountain sample in China.</title>
        <authorList>
            <person name="Zhao Q."/>
            <person name="Li H.-P."/>
            <person name="Zhang J.-L."/>
        </authorList>
    </citation>
    <scope>NUCLEOTIDE SEQUENCE [LARGE SCALE GENOMIC DNA]</scope>
    <source>
        <strain evidence="2 3">LC-T2</strain>
    </source>
</reference>
<gene>
    <name evidence="2" type="ORF">GJB61_08590</name>
</gene>
<keyword evidence="1" id="KW-0812">Transmembrane</keyword>
<name>A0A7X2H3X4_9BACL</name>
<accession>A0A7X2H3X4</accession>
<feature type="transmembrane region" description="Helical" evidence="1">
    <location>
        <begin position="124"/>
        <end position="146"/>
    </location>
</feature>
<dbReference type="RefSeq" id="WP_154118025.1">
    <property type="nucleotide sequence ID" value="NZ_WJXB01000002.1"/>
</dbReference>
<evidence type="ECO:0000313" key="2">
    <source>
        <dbReference type="EMBL" id="MRN53051.1"/>
    </source>
</evidence>
<keyword evidence="3" id="KW-1185">Reference proteome</keyword>
<protein>
    <submittedName>
        <fullName evidence="2">Uncharacterized protein</fullName>
    </submittedName>
</protein>
<organism evidence="2 3">
    <name type="scientific">Paenibacillus monticola</name>
    <dbReference type="NCBI Taxonomy" id="2666075"/>
    <lineage>
        <taxon>Bacteria</taxon>
        <taxon>Bacillati</taxon>
        <taxon>Bacillota</taxon>
        <taxon>Bacilli</taxon>
        <taxon>Bacillales</taxon>
        <taxon>Paenibacillaceae</taxon>
        <taxon>Paenibacillus</taxon>
    </lineage>
</organism>
<feature type="transmembrane region" description="Helical" evidence="1">
    <location>
        <begin position="396"/>
        <end position="413"/>
    </location>
</feature>
<feature type="transmembrane region" description="Helical" evidence="1">
    <location>
        <begin position="309"/>
        <end position="330"/>
    </location>
</feature>
<feature type="transmembrane region" description="Helical" evidence="1">
    <location>
        <begin position="271"/>
        <end position="289"/>
    </location>
</feature>
<evidence type="ECO:0000313" key="3">
    <source>
        <dbReference type="Proteomes" id="UP000463051"/>
    </source>
</evidence>
<sequence length="693" mass="80289">MSLQTISLIILGSLTAVLALLLILLSIVQSKLKGTQYQEQRRLKALLPSRKKERRWIEQAQKAYPILDELPLVKKLLHQMRARLTMIHAGNEIMIRGRAAALTLMIITCIIVISLLSLLWTSSWISRATIMLVSIYLGGILSDLFISRLVKQMLYDQSSMILDIRHEYHQTNMVQVSLENAAERSKPIVALHARQIAGILAAVDPEDELQQYYEIAPNRYMKQLAGVSFKIGEYGDADIHKGEKSIYLSMLGNIREEIHMDINRRERIDRLLYGIVFVAISPVFMLDPIRNWAESMFPIVANYYNSAWGMYSLILLYLTFVISFVALRILKGVDEDTKAIKDEGKWLKRVLKNKWIFKVIDRVTPGEHEPVYFKVASKLKEANSGLSQHAYYLQKTMAAVLAFLLIVIIQFSIHENIKHNILHPNEEIMTGGNQTESQVMLSKERYAFEESLIGELVAKDLSPDQMGTFIQERTENKQFLQANLDENTYATQLMQRVEHYHEEYYKWYELLLAFALAVASFYLPDIYLVIRTQLRKWEMQNEVDGYNTLSMMLSQFPNMSVFEMIEWLHRYSYIFERQLLRCMLDYEAGAWNAIENLKEDARFVPLERLADRLQVAADLIPVKKAFDDMDAERAFAMDQRKEHYEKVISRKSTLGKIFGFLPMQATFTLYLLLPFVYMAFQQLGDLTVVTGKM</sequence>
<proteinExistence type="predicted"/>
<dbReference type="EMBL" id="WJXB01000002">
    <property type="protein sequence ID" value="MRN53051.1"/>
    <property type="molecule type" value="Genomic_DNA"/>
</dbReference>
<dbReference type="Proteomes" id="UP000463051">
    <property type="component" value="Unassembled WGS sequence"/>
</dbReference>
<keyword evidence="1" id="KW-1133">Transmembrane helix</keyword>
<feature type="transmembrane region" description="Helical" evidence="1">
    <location>
        <begin position="6"/>
        <end position="28"/>
    </location>
</feature>
<feature type="transmembrane region" description="Helical" evidence="1">
    <location>
        <begin position="510"/>
        <end position="530"/>
    </location>
</feature>
<feature type="transmembrane region" description="Helical" evidence="1">
    <location>
        <begin position="99"/>
        <end position="118"/>
    </location>
</feature>
<dbReference type="AlphaFoldDB" id="A0A7X2H3X4"/>
<feature type="transmembrane region" description="Helical" evidence="1">
    <location>
        <begin position="657"/>
        <end position="680"/>
    </location>
</feature>
<comment type="caution">
    <text evidence="2">The sequence shown here is derived from an EMBL/GenBank/DDBJ whole genome shotgun (WGS) entry which is preliminary data.</text>
</comment>
<keyword evidence="1" id="KW-0472">Membrane</keyword>
<evidence type="ECO:0000256" key="1">
    <source>
        <dbReference type="SAM" id="Phobius"/>
    </source>
</evidence>